<proteinExistence type="predicted"/>
<sequence length="322" mass="34865">MTDLWRKVLRSWLVATLVASVAASTFIAAVDPYDAEPIPGFGLGYTRAQAPRTAHASRARDPAFDAAIIGNSHVQLLNPLRLGQATGARFVSLAVPGSGVPEQKALLDYFLRKHPEPPKAVVIGIDEYTCRAGPIKREQLQGGPFPFWLYASDLLTYAKGAFRSAVFEDAVALALGVGGANVLAGRDGYWNYESGRTWRAPEAAVAARTMSLADSPGPFRGIEILRDMLDAIPPLTPVILVITPVYAPWRPPLETPAGLSEIACKDAIRAIAARINVRVLDFRRDIPLTRDPHSFWDGSHMTEAAALLIEAAISEAFQAMKK</sequence>
<reference evidence="2" key="2">
    <citation type="submission" date="2020-09" db="EMBL/GenBank/DDBJ databases">
        <authorList>
            <person name="Sun Q."/>
            <person name="Zhou Y."/>
        </authorList>
    </citation>
    <scope>NUCLEOTIDE SEQUENCE</scope>
    <source>
        <strain evidence="2">CGMCC 1.12214</strain>
    </source>
</reference>
<protein>
    <recommendedName>
        <fullName evidence="4">SGNH hydrolase-type esterase domain-containing protein</fullName>
    </recommendedName>
</protein>
<evidence type="ECO:0008006" key="4">
    <source>
        <dbReference type="Google" id="ProtNLM"/>
    </source>
</evidence>
<evidence type="ECO:0000313" key="3">
    <source>
        <dbReference type="Proteomes" id="UP000603912"/>
    </source>
</evidence>
<feature type="signal peptide" evidence="1">
    <location>
        <begin position="1"/>
        <end position="28"/>
    </location>
</feature>
<comment type="caution">
    <text evidence="2">The sequence shown here is derived from an EMBL/GenBank/DDBJ whole genome shotgun (WGS) entry which is preliminary data.</text>
</comment>
<dbReference type="SUPFAM" id="SSF52266">
    <property type="entry name" value="SGNH hydrolase"/>
    <property type="match status" value="1"/>
</dbReference>
<accession>A0A917I8T6</accession>
<keyword evidence="3" id="KW-1185">Reference proteome</keyword>
<evidence type="ECO:0000313" key="2">
    <source>
        <dbReference type="EMBL" id="GGH24283.1"/>
    </source>
</evidence>
<reference evidence="2" key="1">
    <citation type="journal article" date="2014" name="Int. J. Syst. Evol. Microbiol.">
        <title>Complete genome sequence of Corynebacterium casei LMG S-19264T (=DSM 44701T), isolated from a smear-ripened cheese.</title>
        <authorList>
            <consortium name="US DOE Joint Genome Institute (JGI-PGF)"/>
            <person name="Walter F."/>
            <person name="Albersmeier A."/>
            <person name="Kalinowski J."/>
            <person name="Ruckert C."/>
        </authorList>
    </citation>
    <scope>NUCLEOTIDE SEQUENCE</scope>
    <source>
        <strain evidence="2">CGMCC 1.12214</strain>
    </source>
</reference>
<dbReference type="InterPro" id="IPR036514">
    <property type="entry name" value="SGNH_hydro_sf"/>
</dbReference>
<dbReference type="AlphaFoldDB" id="A0A917I8T6"/>
<feature type="chain" id="PRO_5038031564" description="SGNH hydrolase-type esterase domain-containing protein" evidence="1">
    <location>
        <begin position="29"/>
        <end position="322"/>
    </location>
</feature>
<name>A0A917I8T6_9HYPH</name>
<dbReference type="GO" id="GO:0016788">
    <property type="term" value="F:hydrolase activity, acting on ester bonds"/>
    <property type="evidence" value="ECO:0007669"/>
    <property type="project" value="UniProtKB-ARBA"/>
</dbReference>
<evidence type="ECO:0000256" key="1">
    <source>
        <dbReference type="SAM" id="SignalP"/>
    </source>
</evidence>
<keyword evidence="1" id="KW-0732">Signal</keyword>
<dbReference type="Proteomes" id="UP000603912">
    <property type="component" value="Unassembled WGS sequence"/>
</dbReference>
<gene>
    <name evidence="2" type="ORF">GCM10007036_30580</name>
</gene>
<organism evidence="2 3">
    <name type="scientific">Alsobacter metallidurans</name>
    <dbReference type="NCBI Taxonomy" id="340221"/>
    <lineage>
        <taxon>Bacteria</taxon>
        <taxon>Pseudomonadati</taxon>
        <taxon>Pseudomonadota</taxon>
        <taxon>Alphaproteobacteria</taxon>
        <taxon>Hyphomicrobiales</taxon>
        <taxon>Alsobacteraceae</taxon>
        <taxon>Alsobacter</taxon>
    </lineage>
</organism>
<dbReference type="Gene3D" id="3.40.50.1110">
    <property type="entry name" value="SGNH hydrolase"/>
    <property type="match status" value="1"/>
</dbReference>
<dbReference type="EMBL" id="BMES01000002">
    <property type="protein sequence ID" value="GGH24283.1"/>
    <property type="molecule type" value="Genomic_DNA"/>
</dbReference>